<sequence length="152" mass="16755">MRAVPTADGLLTGFFTGRVAAASASERSVVLRLDADLRLAVELEGERLLDDDEQVLLAAERQFDRLGAVARVAGPVALVRVLERYVGDPVYRPHDRVDARTRVDACAALLRAIAVQPTLHGRARLLRRADEAIRVEAGLTAVRRLSVRRVRR</sequence>
<comment type="caution">
    <text evidence="1">The sequence shown here is derived from an EMBL/GenBank/DDBJ whole genome shotgun (WGS) entry which is preliminary data.</text>
</comment>
<gene>
    <name evidence="1" type="ORF">ACFSBI_16070</name>
</gene>
<reference evidence="2" key="1">
    <citation type="journal article" date="2019" name="Int. J. Syst. Evol. Microbiol.">
        <title>The Global Catalogue of Microorganisms (GCM) 10K type strain sequencing project: providing services to taxonomists for standard genome sequencing and annotation.</title>
        <authorList>
            <consortium name="The Broad Institute Genomics Platform"/>
            <consortium name="The Broad Institute Genome Sequencing Center for Infectious Disease"/>
            <person name="Wu L."/>
            <person name="Ma J."/>
        </authorList>
    </citation>
    <scope>NUCLEOTIDE SEQUENCE [LARGE SCALE GENOMIC DNA]</scope>
    <source>
        <strain evidence="2">CGMCC 1.12471</strain>
    </source>
</reference>
<name>A0ABW4LIJ7_9MICO</name>
<organism evidence="1 2">
    <name type="scientific">Amnibacterium endophyticum</name>
    <dbReference type="NCBI Taxonomy" id="2109337"/>
    <lineage>
        <taxon>Bacteria</taxon>
        <taxon>Bacillati</taxon>
        <taxon>Actinomycetota</taxon>
        <taxon>Actinomycetes</taxon>
        <taxon>Micrococcales</taxon>
        <taxon>Microbacteriaceae</taxon>
        <taxon>Amnibacterium</taxon>
    </lineage>
</organism>
<dbReference type="Proteomes" id="UP001597347">
    <property type="component" value="Unassembled WGS sequence"/>
</dbReference>
<accession>A0ABW4LIJ7</accession>
<evidence type="ECO:0000313" key="1">
    <source>
        <dbReference type="EMBL" id="MFD1723068.1"/>
    </source>
</evidence>
<protein>
    <submittedName>
        <fullName evidence="1">Uncharacterized protein</fullName>
    </submittedName>
</protein>
<keyword evidence="2" id="KW-1185">Reference proteome</keyword>
<dbReference type="RefSeq" id="WP_377936726.1">
    <property type="nucleotide sequence ID" value="NZ_JBHUEA010000044.1"/>
</dbReference>
<evidence type="ECO:0000313" key="2">
    <source>
        <dbReference type="Proteomes" id="UP001597347"/>
    </source>
</evidence>
<dbReference type="EMBL" id="JBHUEA010000044">
    <property type="protein sequence ID" value="MFD1723068.1"/>
    <property type="molecule type" value="Genomic_DNA"/>
</dbReference>
<proteinExistence type="predicted"/>